<sequence>MYDPIAKKIIVSRDVIFEESKAWNWNNENAIKNSEQVTDYEDNNDVEVEIEQNDADIDDNVNHANDNVNQNNDTNTSDMDLEDDSDETEHVTTPRERRPPGYLR</sequence>
<dbReference type="EMBL" id="LXQA010372826">
    <property type="protein sequence ID" value="MCI47468.1"/>
    <property type="molecule type" value="Genomic_DNA"/>
</dbReference>
<feature type="domain" description="Retroviral polymerase SH3-like" evidence="2">
    <location>
        <begin position="2"/>
        <end position="28"/>
    </location>
</feature>
<reference evidence="3 4" key="1">
    <citation type="journal article" date="2018" name="Front. Plant Sci.">
        <title>Red Clover (Trifolium pratense) and Zigzag Clover (T. medium) - A Picture of Genomic Similarities and Differences.</title>
        <authorList>
            <person name="Dluhosova J."/>
            <person name="Istvanek J."/>
            <person name="Nedelnik J."/>
            <person name="Repkova J."/>
        </authorList>
    </citation>
    <scope>NUCLEOTIDE SEQUENCE [LARGE SCALE GENOMIC DNA]</scope>
    <source>
        <strain evidence="4">cv. 10/8</strain>
        <tissue evidence="3">Leaf</tissue>
    </source>
</reference>
<name>A0A392SEZ3_9FABA</name>
<organism evidence="3 4">
    <name type="scientific">Trifolium medium</name>
    <dbReference type="NCBI Taxonomy" id="97028"/>
    <lineage>
        <taxon>Eukaryota</taxon>
        <taxon>Viridiplantae</taxon>
        <taxon>Streptophyta</taxon>
        <taxon>Embryophyta</taxon>
        <taxon>Tracheophyta</taxon>
        <taxon>Spermatophyta</taxon>
        <taxon>Magnoliopsida</taxon>
        <taxon>eudicotyledons</taxon>
        <taxon>Gunneridae</taxon>
        <taxon>Pentapetalae</taxon>
        <taxon>rosids</taxon>
        <taxon>fabids</taxon>
        <taxon>Fabales</taxon>
        <taxon>Fabaceae</taxon>
        <taxon>Papilionoideae</taxon>
        <taxon>50 kb inversion clade</taxon>
        <taxon>NPAAA clade</taxon>
        <taxon>Hologalegina</taxon>
        <taxon>IRL clade</taxon>
        <taxon>Trifolieae</taxon>
        <taxon>Trifolium</taxon>
    </lineage>
</organism>
<comment type="caution">
    <text evidence="3">The sequence shown here is derived from an EMBL/GenBank/DDBJ whole genome shotgun (WGS) entry which is preliminary data.</text>
</comment>
<feature type="compositionally biased region" description="Acidic residues" evidence="1">
    <location>
        <begin position="38"/>
        <end position="59"/>
    </location>
</feature>
<evidence type="ECO:0000313" key="3">
    <source>
        <dbReference type="EMBL" id="MCI47468.1"/>
    </source>
</evidence>
<evidence type="ECO:0000256" key="1">
    <source>
        <dbReference type="SAM" id="MobiDB-lite"/>
    </source>
</evidence>
<dbReference type="Proteomes" id="UP000265520">
    <property type="component" value="Unassembled WGS sequence"/>
</dbReference>
<accession>A0A392SEZ3</accession>
<evidence type="ECO:0000259" key="2">
    <source>
        <dbReference type="Pfam" id="PF25597"/>
    </source>
</evidence>
<dbReference type="InterPro" id="IPR057670">
    <property type="entry name" value="SH3_retrovirus"/>
</dbReference>
<protein>
    <recommendedName>
        <fullName evidence="2">Retroviral polymerase SH3-like domain-containing protein</fullName>
    </recommendedName>
</protein>
<feature type="compositionally biased region" description="Low complexity" evidence="1">
    <location>
        <begin position="62"/>
        <end position="78"/>
    </location>
</feature>
<dbReference type="Pfam" id="PF25597">
    <property type="entry name" value="SH3_retrovirus"/>
    <property type="match status" value="1"/>
</dbReference>
<feature type="non-terminal residue" evidence="3">
    <location>
        <position position="104"/>
    </location>
</feature>
<evidence type="ECO:0000313" key="4">
    <source>
        <dbReference type="Proteomes" id="UP000265520"/>
    </source>
</evidence>
<proteinExistence type="predicted"/>
<feature type="compositionally biased region" description="Basic and acidic residues" evidence="1">
    <location>
        <begin position="88"/>
        <end position="104"/>
    </location>
</feature>
<keyword evidence="4" id="KW-1185">Reference proteome</keyword>
<feature type="region of interest" description="Disordered" evidence="1">
    <location>
        <begin position="34"/>
        <end position="104"/>
    </location>
</feature>
<dbReference type="AlphaFoldDB" id="A0A392SEZ3"/>